<evidence type="ECO:0008006" key="5">
    <source>
        <dbReference type="Google" id="ProtNLM"/>
    </source>
</evidence>
<feature type="chain" id="PRO_5032728291" description="PEP-CTERM sorting domain-containing protein" evidence="2">
    <location>
        <begin position="28"/>
        <end position="278"/>
    </location>
</feature>
<evidence type="ECO:0000313" key="3">
    <source>
        <dbReference type="EMBL" id="MBC2595582.1"/>
    </source>
</evidence>
<keyword evidence="2" id="KW-0732">Signal</keyword>
<organism evidence="3 4">
    <name type="scientific">Ruficoccus amylovorans</name>
    <dbReference type="NCBI Taxonomy" id="1804625"/>
    <lineage>
        <taxon>Bacteria</taxon>
        <taxon>Pseudomonadati</taxon>
        <taxon>Verrucomicrobiota</taxon>
        <taxon>Opitutia</taxon>
        <taxon>Puniceicoccales</taxon>
        <taxon>Cerasicoccaceae</taxon>
        <taxon>Ruficoccus</taxon>
    </lineage>
</organism>
<evidence type="ECO:0000256" key="2">
    <source>
        <dbReference type="SAM" id="SignalP"/>
    </source>
</evidence>
<dbReference type="EMBL" id="JACHVB010000043">
    <property type="protein sequence ID" value="MBC2595582.1"/>
    <property type="molecule type" value="Genomic_DNA"/>
</dbReference>
<evidence type="ECO:0000256" key="1">
    <source>
        <dbReference type="SAM" id="Phobius"/>
    </source>
</evidence>
<keyword evidence="4" id="KW-1185">Reference proteome</keyword>
<evidence type="ECO:0000313" key="4">
    <source>
        <dbReference type="Proteomes" id="UP000546464"/>
    </source>
</evidence>
<keyword evidence="1" id="KW-0812">Transmembrane</keyword>
<keyword evidence="1" id="KW-1133">Transmembrane helix</keyword>
<reference evidence="3 4" key="1">
    <citation type="submission" date="2020-07" db="EMBL/GenBank/DDBJ databases">
        <authorList>
            <person name="Feng X."/>
        </authorList>
    </citation>
    <scope>NUCLEOTIDE SEQUENCE [LARGE SCALE GENOMIC DNA]</scope>
    <source>
        <strain evidence="3 4">JCM31066</strain>
    </source>
</reference>
<name>A0A842HGN4_9BACT</name>
<dbReference type="RefSeq" id="WP_185676533.1">
    <property type="nucleotide sequence ID" value="NZ_JACHVB010000043.1"/>
</dbReference>
<keyword evidence="1" id="KW-0472">Membrane</keyword>
<accession>A0A842HGN4</accession>
<proteinExistence type="predicted"/>
<feature type="transmembrane region" description="Helical" evidence="1">
    <location>
        <begin position="252"/>
        <end position="269"/>
    </location>
</feature>
<protein>
    <recommendedName>
        <fullName evidence="5">PEP-CTERM sorting domain-containing protein</fullName>
    </recommendedName>
</protein>
<gene>
    <name evidence="3" type="ORF">H5P28_15045</name>
</gene>
<dbReference type="AlphaFoldDB" id="A0A842HGN4"/>
<sequence length="278" mass="29225">MKNTSFKKCSKVRAGIAAFAFSLSMIAVPVTSSAAIIFYQGFDYGSTAGELSAVSGGEWSEQATRPAAYETESLTYPGIESTGGSVLTDSGWSSSRTSTTQTLNIDISSKSEIWVSVLLSISTATPGTSNSAEIALRVLQNDWQSAVTRSVGKTYNNDSGYMSGTTALNGGSFAEVGTSVVQVVYRLAEGSAAEFWVNPDGTPVVGEGQLIGNNIANLTTIETLTISSQGLGMRMDEFIVADSYADIVVPEPGHIAVIGGVVVLLLTALRRSFRRTRA</sequence>
<feature type="signal peptide" evidence="2">
    <location>
        <begin position="1"/>
        <end position="27"/>
    </location>
</feature>
<comment type="caution">
    <text evidence="3">The sequence shown here is derived from an EMBL/GenBank/DDBJ whole genome shotgun (WGS) entry which is preliminary data.</text>
</comment>
<dbReference type="Proteomes" id="UP000546464">
    <property type="component" value="Unassembled WGS sequence"/>
</dbReference>